<evidence type="ECO:0000256" key="1">
    <source>
        <dbReference type="ARBA" id="ARBA00002791"/>
    </source>
</evidence>
<feature type="chain" id="PRO_5009025023" description="Dolichyl-diphosphooligosaccharide--protein glycosyltransferase subunit 1" evidence="10">
    <location>
        <begin position="20"/>
        <end position="702"/>
    </location>
</feature>
<accession>A0A024VC19</accession>
<dbReference type="Pfam" id="PF04597">
    <property type="entry name" value="Ribophorin_I"/>
    <property type="match status" value="1"/>
</dbReference>
<reference evidence="11 12" key="1">
    <citation type="submission" date="2013-02" db="EMBL/GenBank/DDBJ databases">
        <title>The Genome Annotation of Plasmodium falciparum Vietnam Oak-Knoll (FVO).</title>
        <authorList>
            <consortium name="The Broad Institute Genome Sequencing Platform"/>
            <consortium name="The Broad Institute Genome Sequencing Center for Infectious Disease"/>
            <person name="Neafsey D."/>
            <person name="Hoffman S."/>
            <person name="Volkman S."/>
            <person name="Rosenthal P."/>
            <person name="Walker B."/>
            <person name="Young S.K."/>
            <person name="Zeng Q."/>
            <person name="Gargeya S."/>
            <person name="Fitzgerald M."/>
            <person name="Haas B."/>
            <person name="Abouelleil A."/>
            <person name="Allen A.W."/>
            <person name="Alvarado L."/>
            <person name="Arachchi H.M."/>
            <person name="Berlin A.M."/>
            <person name="Chapman S.B."/>
            <person name="Gainer-Dewar J."/>
            <person name="Goldberg J."/>
            <person name="Griggs A."/>
            <person name="Gujja S."/>
            <person name="Hansen M."/>
            <person name="Howarth C."/>
            <person name="Imamovic A."/>
            <person name="Ireland A."/>
            <person name="Larimer J."/>
            <person name="McCowan C."/>
            <person name="Murphy C."/>
            <person name="Pearson M."/>
            <person name="Poon T.W."/>
            <person name="Priest M."/>
            <person name="Roberts A."/>
            <person name="Saif S."/>
            <person name="Shea T."/>
            <person name="Sisk P."/>
            <person name="Sykes S."/>
            <person name="Wortman J."/>
            <person name="Nusbaum C."/>
            <person name="Birren B."/>
        </authorList>
    </citation>
    <scope>NUCLEOTIDE SEQUENCE [LARGE SCALE GENOMIC DNA]</scope>
    <source>
        <strain evidence="12">Vietnam Oak-Knoll (FVO)</strain>
    </source>
</reference>
<comment type="subcellular location">
    <subcellularLocation>
        <location evidence="2 10">Endoplasmic reticulum membrane</location>
        <topology evidence="2 10">Single-pass type I membrane protein</topology>
    </subcellularLocation>
</comment>
<comment type="function">
    <text evidence="1 10">Subunit of the oligosaccharyl transferase (OST) complex that catalyzes the initial transfer of a defined glycan (Glc(3)Man(9)GlcNAc(2) in eukaryotes) from the lipid carrier dolichol-pyrophosphate to an asparagine residue within an Asn-X-Ser/Thr consensus motif in nascent polypeptide chains, the first step in protein N-glycosylation. N-glycosylation occurs cotranslationally and the complex associates with the Sec61 complex at the channel-forming translocon complex that mediates protein translocation across the endoplasmic reticulum (ER). All subunits are required for a maximal enzyme activity.</text>
</comment>
<feature type="signal peptide" evidence="10">
    <location>
        <begin position="1"/>
        <end position="19"/>
    </location>
</feature>
<dbReference type="EMBL" id="KI925017">
    <property type="protein sequence ID" value="ETW20578.1"/>
    <property type="molecule type" value="Genomic_DNA"/>
</dbReference>
<keyword evidence="5 10" id="KW-0812">Transmembrane</keyword>
<proteinExistence type="inferred from homology"/>
<reference evidence="11 12" key="2">
    <citation type="submission" date="2013-02" db="EMBL/GenBank/DDBJ databases">
        <title>The Genome Sequence of Plasmodium falciparum Vietnam Oak-Knoll (FVO).</title>
        <authorList>
            <consortium name="The Broad Institute Genome Sequencing Platform"/>
            <consortium name="The Broad Institute Genome Sequencing Center for Infectious Disease"/>
            <person name="Neafsey D."/>
            <person name="Cheeseman I."/>
            <person name="Volkman S."/>
            <person name="Adams J."/>
            <person name="Walker B."/>
            <person name="Young S.K."/>
            <person name="Zeng Q."/>
            <person name="Gargeya S."/>
            <person name="Fitzgerald M."/>
            <person name="Haas B."/>
            <person name="Abouelleil A."/>
            <person name="Alvarado L."/>
            <person name="Arachchi H.M."/>
            <person name="Berlin A.M."/>
            <person name="Chapman S.B."/>
            <person name="Dewar J."/>
            <person name="Goldberg J."/>
            <person name="Griggs A."/>
            <person name="Gujja S."/>
            <person name="Hansen M."/>
            <person name="Howarth C."/>
            <person name="Imamovic A."/>
            <person name="Larimer J."/>
            <person name="McCowan C."/>
            <person name="Murphy C."/>
            <person name="Neiman D."/>
            <person name="Pearson M."/>
            <person name="Priest M."/>
            <person name="Roberts A."/>
            <person name="Saif S."/>
            <person name="Shea T."/>
            <person name="Sisk P."/>
            <person name="Sykes S."/>
            <person name="Wortman J."/>
            <person name="Nusbaum C."/>
            <person name="Birren B."/>
        </authorList>
    </citation>
    <scope>NUCLEOTIDE SEQUENCE [LARGE SCALE GENOMIC DNA]</scope>
    <source>
        <strain evidence="12">Vietnam Oak-Knoll (FVO)</strain>
    </source>
</reference>
<keyword evidence="8 10" id="KW-1133">Transmembrane helix</keyword>
<evidence type="ECO:0000256" key="5">
    <source>
        <dbReference type="ARBA" id="ARBA00022692"/>
    </source>
</evidence>
<evidence type="ECO:0000256" key="6">
    <source>
        <dbReference type="ARBA" id="ARBA00022729"/>
    </source>
</evidence>
<dbReference type="Proteomes" id="UP000030690">
    <property type="component" value="Unassembled WGS sequence"/>
</dbReference>
<evidence type="ECO:0000256" key="10">
    <source>
        <dbReference type="RuleBase" id="RU361143"/>
    </source>
</evidence>
<evidence type="ECO:0000256" key="3">
    <source>
        <dbReference type="ARBA" id="ARBA00004922"/>
    </source>
</evidence>
<evidence type="ECO:0000313" key="11">
    <source>
        <dbReference type="EMBL" id="ETW20578.1"/>
    </source>
</evidence>
<evidence type="ECO:0000256" key="7">
    <source>
        <dbReference type="ARBA" id="ARBA00022824"/>
    </source>
</evidence>
<dbReference type="GO" id="GO:0018279">
    <property type="term" value="P:protein N-linked glycosylation via asparagine"/>
    <property type="evidence" value="ECO:0007669"/>
    <property type="project" value="TreeGrafter"/>
</dbReference>
<keyword evidence="7 10" id="KW-0256">Endoplasmic reticulum</keyword>
<name>A0A024VC19_PLAFA</name>
<dbReference type="PANTHER" id="PTHR21049:SF0">
    <property type="entry name" value="DOLICHYL-DIPHOSPHOOLIGOSACCHARIDE--PROTEIN GLYCOSYLTRANSFERASE SUBUNIT 1"/>
    <property type="match status" value="1"/>
</dbReference>
<dbReference type="AlphaFoldDB" id="A0A024VC19"/>
<dbReference type="GO" id="GO:0008250">
    <property type="term" value="C:oligosaccharyltransferase complex"/>
    <property type="evidence" value="ECO:0007669"/>
    <property type="project" value="UniProtKB-UniRule"/>
</dbReference>
<evidence type="ECO:0000256" key="9">
    <source>
        <dbReference type="ARBA" id="ARBA00023136"/>
    </source>
</evidence>
<evidence type="ECO:0000256" key="8">
    <source>
        <dbReference type="ARBA" id="ARBA00022989"/>
    </source>
</evidence>
<gene>
    <name evidence="11" type="ORF">PFFVO_00489</name>
</gene>
<feature type="transmembrane region" description="Helical" evidence="10">
    <location>
        <begin position="540"/>
        <end position="560"/>
    </location>
</feature>
<evidence type="ECO:0000313" key="12">
    <source>
        <dbReference type="Proteomes" id="UP000030690"/>
    </source>
</evidence>
<comment type="pathway">
    <text evidence="3 10">Protein modification; protein glycosylation.</text>
</comment>
<sequence length="702" mass="84021">MKLIYVTFIRFVFFIYVHGKLNIDIFEKLVNIDIEYINVYKNDIEKKYMKKPNSLIYEHVSKYINLKNNYVEIVIKGKLKNVQDTLVENFLFLLPYHEAYQGTNLYALDDEGNVLKHNILKDTKDIEEMNIDPFNDDVDLSHFNLRVYEIILSRKLKLEENVLVKLSYTLGQPYFPYPLEIDFINKQNVLFYLSSKILLPYQVEKYERIEINLCEACDIVSLDDACFLKGLKKINDKNYIIEYEHNIESFNLGNKILLYFVCDYNLGYFEKVIKNINISSLGYIYEKEEYFLKNNAAKINKFDRYILSDYESRYTSPGGSNTGEAINGSDNIGFINMENKNDTVNNIPIKNNSKSHFPRNKTDKHNSIIYSLESKIDYNIYDYNYFDDLGKIYLIRGEEIYDDEKKKNILKFDVKPRYPLLGGWKFHFFNTFYHFSNLYKIKNKRNVYAYKVDISPTIKSFYIKQLIINICLPSYSYDVLINNDNLKNYVHVQTTKKKEWIDFFSERNVVTLQIYKFFPSSDEKYMNNFLVMYNLPITHIFIKPLMLIIITFFIIILSFVMKYISFNFNTISENEIEKEKIDQQLFYEKSKELYENLSFISDKLIQSINSFKGEKKEKENSEILTKLEEKWTYDFIIYTKEFYRLFEYSDKKYELQDYVDKCFNYHAVIKKFFQAQIIHNLNVNLNEIAKAEKDLLLLLKYN</sequence>
<dbReference type="OrthoDB" id="310030at2759"/>
<dbReference type="UniPathway" id="UPA00378"/>
<keyword evidence="6 10" id="KW-0732">Signal</keyword>
<organism evidence="11 12">
    <name type="scientific">Plasmodium falciparum Vietnam Oak-Knoll</name>
    <name type="common">FVO</name>
    <dbReference type="NCBI Taxonomy" id="1036723"/>
    <lineage>
        <taxon>Eukaryota</taxon>
        <taxon>Sar</taxon>
        <taxon>Alveolata</taxon>
        <taxon>Apicomplexa</taxon>
        <taxon>Aconoidasida</taxon>
        <taxon>Haemosporida</taxon>
        <taxon>Plasmodiidae</taxon>
        <taxon>Plasmodium</taxon>
        <taxon>Plasmodium (Laverania)</taxon>
    </lineage>
</organism>
<comment type="subunit">
    <text evidence="10">Component of the oligosaccharyltransferase (OST) complex.</text>
</comment>
<evidence type="ECO:0000256" key="2">
    <source>
        <dbReference type="ARBA" id="ARBA00004115"/>
    </source>
</evidence>
<protein>
    <recommendedName>
        <fullName evidence="10">Dolichyl-diphosphooligosaccharide--protein glycosyltransferase subunit 1</fullName>
    </recommendedName>
</protein>
<keyword evidence="9 10" id="KW-0472">Membrane</keyword>
<dbReference type="InterPro" id="IPR007676">
    <property type="entry name" value="Ribophorin_I"/>
</dbReference>
<evidence type="ECO:0000256" key="4">
    <source>
        <dbReference type="ARBA" id="ARBA00008905"/>
    </source>
</evidence>
<comment type="similarity">
    <text evidence="4 10">Belongs to the OST1 family.</text>
</comment>
<dbReference type="PANTHER" id="PTHR21049">
    <property type="entry name" value="RIBOPHORIN I"/>
    <property type="match status" value="1"/>
</dbReference>